<sequence length="251" mass="29338">MERKNHLIIFAVILLLFLSVNSVISQNRDSLFFKCYTTTRMEAWKQTMEQMDREREKGNYEELFDVTLAWYGYIGYCLGNDKEDEAEDYLDSGWDHLEELLELPESGAAPYAIKSGFYGFEMALARYKTLILGPKSVSALKTAAEIDSTNVHYLVEKGNQMYYMPSLLGGDKAVALHHYKHAIDKMENAKTPYHQHHWFYINTLITLGLSYEKTGQIEMARNTYQKIRRIAPHFKWLNEDVWPKFVEKYGK</sequence>
<dbReference type="AlphaFoldDB" id="A0A2U2B578"/>
<dbReference type="Proteomes" id="UP000244956">
    <property type="component" value="Unassembled WGS sequence"/>
</dbReference>
<protein>
    <submittedName>
        <fullName evidence="2">Uncharacterized protein</fullName>
    </submittedName>
</protein>
<feature type="repeat" description="TPR" evidence="1">
    <location>
        <begin position="201"/>
        <end position="234"/>
    </location>
</feature>
<organism evidence="2 3">
    <name type="scientific">Marinilabilia rubra</name>
    <dbReference type="NCBI Taxonomy" id="2162893"/>
    <lineage>
        <taxon>Bacteria</taxon>
        <taxon>Pseudomonadati</taxon>
        <taxon>Bacteroidota</taxon>
        <taxon>Bacteroidia</taxon>
        <taxon>Marinilabiliales</taxon>
        <taxon>Marinilabiliaceae</taxon>
        <taxon>Marinilabilia</taxon>
    </lineage>
</organism>
<dbReference type="EMBL" id="QEWP01000018">
    <property type="protein sequence ID" value="PWD98197.1"/>
    <property type="molecule type" value="Genomic_DNA"/>
</dbReference>
<comment type="caution">
    <text evidence="2">The sequence shown here is derived from an EMBL/GenBank/DDBJ whole genome shotgun (WGS) entry which is preliminary data.</text>
</comment>
<keyword evidence="3" id="KW-1185">Reference proteome</keyword>
<dbReference type="PROSITE" id="PS50005">
    <property type="entry name" value="TPR"/>
    <property type="match status" value="1"/>
</dbReference>
<dbReference type="SUPFAM" id="SSF48452">
    <property type="entry name" value="TPR-like"/>
    <property type="match status" value="1"/>
</dbReference>
<evidence type="ECO:0000256" key="1">
    <source>
        <dbReference type="PROSITE-ProRule" id="PRU00339"/>
    </source>
</evidence>
<reference evidence="2 3" key="1">
    <citation type="submission" date="2018-05" db="EMBL/GenBank/DDBJ databases">
        <title>Marinilabilia rubrum sp. nov., isolated from saltern sediment.</title>
        <authorList>
            <person name="Zhang R."/>
        </authorList>
    </citation>
    <scope>NUCLEOTIDE SEQUENCE [LARGE SCALE GENOMIC DNA]</scope>
    <source>
        <strain evidence="2 3">WTE16</strain>
    </source>
</reference>
<evidence type="ECO:0000313" key="3">
    <source>
        <dbReference type="Proteomes" id="UP000244956"/>
    </source>
</evidence>
<dbReference type="InterPro" id="IPR011990">
    <property type="entry name" value="TPR-like_helical_dom_sf"/>
</dbReference>
<keyword evidence="1" id="KW-0802">TPR repeat</keyword>
<accession>A0A2U2B578</accession>
<proteinExistence type="predicted"/>
<dbReference type="RefSeq" id="WP_109265691.1">
    <property type="nucleotide sequence ID" value="NZ_QEWP01000018.1"/>
</dbReference>
<dbReference type="InterPro" id="IPR019734">
    <property type="entry name" value="TPR_rpt"/>
</dbReference>
<evidence type="ECO:0000313" key="2">
    <source>
        <dbReference type="EMBL" id="PWD98197.1"/>
    </source>
</evidence>
<dbReference type="OrthoDB" id="1494029at2"/>
<name>A0A2U2B578_9BACT</name>
<dbReference type="Gene3D" id="1.25.40.10">
    <property type="entry name" value="Tetratricopeptide repeat domain"/>
    <property type="match status" value="1"/>
</dbReference>
<gene>
    <name evidence="2" type="ORF">DDZ16_17040</name>
</gene>